<dbReference type="SUPFAM" id="SSF56801">
    <property type="entry name" value="Acetyl-CoA synthetase-like"/>
    <property type="match status" value="1"/>
</dbReference>
<dbReference type="InterPro" id="IPR045851">
    <property type="entry name" value="AMP-bd_C_sf"/>
</dbReference>
<keyword evidence="4" id="KW-1185">Reference proteome</keyword>
<dbReference type="Pfam" id="PF00501">
    <property type="entry name" value="AMP-binding"/>
    <property type="match status" value="1"/>
</dbReference>
<evidence type="ECO:0000313" key="4">
    <source>
        <dbReference type="Proteomes" id="UP001185069"/>
    </source>
</evidence>
<organism evidence="3 4">
    <name type="scientific">Arthrobacter russicus</name>
    <dbReference type="NCBI Taxonomy" id="172040"/>
    <lineage>
        <taxon>Bacteria</taxon>
        <taxon>Bacillati</taxon>
        <taxon>Actinomycetota</taxon>
        <taxon>Actinomycetes</taxon>
        <taxon>Micrococcales</taxon>
        <taxon>Micrococcaceae</taxon>
        <taxon>Arthrobacter</taxon>
    </lineage>
</organism>
<protein>
    <submittedName>
        <fullName evidence="3">Long-chain acyl-CoA synthetase</fullName>
        <ecNumber evidence="3">6.2.1.3</ecNumber>
    </submittedName>
</protein>
<comment type="caution">
    <text evidence="3">The sequence shown here is derived from an EMBL/GenBank/DDBJ whole genome shotgun (WGS) entry which is preliminary data.</text>
</comment>
<accession>A0ABU1J7J3</accession>
<dbReference type="PROSITE" id="PS00455">
    <property type="entry name" value="AMP_BINDING"/>
    <property type="match status" value="1"/>
</dbReference>
<dbReference type="InterPro" id="IPR042099">
    <property type="entry name" value="ANL_N_sf"/>
</dbReference>
<proteinExistence type="predicted"/>
<dbReference type="EMBL" id="JAVDQF010000001">
    <property type="protein sequence ID" value="MDR6268090.1"/>
    <property type="molecule type" value="Genomic_DNA"/>
</dbReference>
<keyword evidence="3" id="KW-0436">Ligase</keyword>
<dbReference type="InterPro" id="IPR020845">
    <property type="entry name" value="AMP-binding_CS"/>
</dbReference>
<dbReference type="CDD" id="cd05936">
    <property type="entry name" value="FC-FACS_FadD_like"/>
    <property type="match status" value="1"/>
</dbReference>
<evidence type="ECO:0000313" key="3">
    <source>
        <dbReference type="EMBL" id="MDR6268090.1"/>
    </source>
</evidence>
<dbReference type="InterPro" id="IPR025110">
    <property type="entry name" value="AMP-bd_C"/>
</dbReference>
<dbReference type="EC" id="6.2.1.3" evidence="3"/>
<dbReference type="InterPro" id="IPR050237">
    <property type="entry name" value="ATP-dep_AMP-bd_enzyme"/>
</dbReference>
<dbReference type="InterPro" id="IPR000873">
    <property type="entry name" value="AMP-dep_synth/lig_dom"/>
</dbReference>
<dbReference type="Gene3D" id="3.30.300.30">
    <property type="match status" value="1"/>
</dbReference>
<evidence type="ECO:0000259" key="1">
    <source>
        <dbReference type="Pfam" id="PF00501"/>
    </source>
</evidence>
<evidence type="ECO:0000259" key="2">
    <source>
        <dbReference type="Pfam" id="PF13193"/>
    </source>
</evidence>
<gene>
    <name evidence="3" type="ORF">JOE69_000328</name>
</gene>
<dbReference type="PANTHER" id="PTHR43767:SF12">
    <property type="entry name" value="AMP-DEPENDENT SYNTHETASE AND LIGASE"/>
    <property type="match status" value="1"/>
</dbReference>
<dbReference type="RefSeq" id="WP_309795520.1">
    <property type="nucleotide sequence ID" value="NZ_BAAAHY010000006.1"/>
</dbReference>
<feature type="domain" description="AMP-binding enzyme C-terminal" evidence="2">
    <location>
        <begin position="427"/>
        <end position="506"/>
    </location>
</feature>
<dbReference type="PANTHER" id="PTHR43767">
    <property type="entry name" value="LONG-CHAIN-FATTY-ACID--COA LIGASE"/>
    <property type="match status" value="1"/>
</dbReference>
<dbReference type="Gene3D" id="3.40.50.12780">
    <property type="entry name" value="N-terminal domain of ligase-like"/>
    <property type="match status" value="1"/>
</dbReference>
<sequence>MNDVAVSPLDPMNVASMLTASAAAFPDRTAIKMDEAELSYAALDRLSQKVAGLLAAKGVKRGDRVALICPNLPQMPAIFYGVLRAGGIVVPMNPLLKSREVAYHLANSEASLAFAWEGVAAEVLAGAARAAEDSGRDPIEVVTIDGAGFLALLDASAAIAEVADTLAGDTAVVLYTSGTTGKPKGAELTHYNLLSNCELSVDMFKITEQDVIFGGLPLFHIFGLTCGLNSAVRTGACLTLLPRFDPAKALEIIQRDQVTIFMGVPTMHIGILRCPDLDRTDVSTIRHGVSGGSALPLEVLREFESRIQATLLEGYGLSETSPAVSFNQLDGVRKAGSVGQACPGADLAVFDENDVEVPLGEVGELVVGGKYVMKGYWRNPEATALAIRDGWFHTGDMARKDEDGVYFIVDRKKDMILRGGYNVYPREVEEVLYEHPAVAEAAVVGRPDEVHGEEIYAVVGIKAEAVGDHAALAEEIKEFAKERLAAYKYPRHVLIVDSLPKGPTGKILKREIQV</sequence>
<dbReference type="Proteomes" id="UP001185069">
    <property type="component" value="Unassembled WGS sequence"/>
</dbReference>
<dbReference type="Pfam" id="PF13193">
    <property type="entry name" value="AMP-binding_C"/>
    <property type="match status" value="1"/>
</dbReference>
<feature type="domain" description="AMP-dependent synthetase/ligase" evidence="1">
    <location>
        <begin position="19"/>
        <end position="377"/>
    </location>
</feature>
<reference evidence="3 4" key="1">
    <citation type="submission" date="2023-07" db="EMBL/GenBank/DDBJ databases">
        <title>Sequencing the genomes of 1000 actinobacteria strains.</title>
        <authorList>
            <person name="Klenk H.-P."/>
        </authorList>
    </citation>
    <scope>NUCLEOTIDE SEQUENCE [LARGE SCALE GENOMIC DNA]</scope>
    <source>
        <strain evidence="3 4">DSM 14555</strain>
    </source>
</reference>
<dbReference type="GO" id="GO:0004467">
    <property type="term" value="F:long-chain fatty acid-CoA ligase activity"/>
    <property type="evidence" value="ECO:0007669"/>
    <property type="project" value="UniProtKB-EC"/>
</dbReference>
<name>A0ABU1J7J3_9MICC</name>